<gene>
    <name evidence="1" type="ORF">F3Y22_tig00109971pilonHSYRG00076</name>
</gene>
<sequence length="124" mass="14358">MVRSTIPANMSNVEQVLVQIVVLVFWRLAELWGKERWLKMYPRSFGWPILMEMGLSVSTTLWKYTRSNGVTTMEIENNFRYFVEVHKSGGVTTMEIENAVSTSDLNCYGVAVRKWEEQWTAATV</sequence>
<comment type="caution">
    <text evidence="1">The sequence shown here is derived from an EMBL/GenBank/DDBJ whole genome shotgun (WGS) entry which is preliminary data.</text>
</comment>
<evidence type="ECO:0000313" key="1">
    <source>
        <dbReference type="EMBL" id="KAE8719360.1"/>
    </source>
</evidence>
<name>A0A6A3BQZ4_HIBSY</name>
<keyword evidence="2" id="KW-1185">Reference proteome</keyword>
<reference evidence="1" key="1">
    <citation type="submission" date="2019-09" db="EMBL/GenBank/DDBJ databases">
        <title>Draft genome information of white flower Hibiscus syriacus.</title>
        <authorList>
            <person name="Kim Y.-M."/>
        </authorList>
    </citation>
    <scope>NUCLEOTIDE SEQUENCE [LARGE SCALE GENOMIC DNA]</scope>
    <source>
        <strain evidence="1">YM2019G1</strain>
    </source>
</reference>
<evidence type="ECO:0000313" key="2">
    <source>
        <dbReference type="Proteomes" id="UP000436088"/>
    </source>
</evidence>
<accession>A0A6A3BQZ4</accession>
<dbReference type="Proteomes" id="UP000436088">
    <property type="component" value="Unassembled WGS sequence"/>
</dbReference>
<dbReference type="AlphaFoldDB" id="A0A6A3BQZ4"/>
<dbReference type="EMBL" id="VEPZ02000791">
    <property type="protein sequence ID" value="KAE8719360.1"/>
    <property type="molecule type" value="Genomic_DNA"/>
</dbReference>
<proteinExistence type="predicted"/>
<organism evidence="1 2">
    <name type="scientific">Hibiscus syriacus</name>
    <name type="common">Rose of Sharon</name>
    <dbReference type="NCBI Taxonomy" id="106335"/>
    <lineage>
        <taxon>Eukaryota</taxon>
        <taxon>Viridiplantae</taxon>
        <taxon>Streptophyta</taxon>
        <taxon>Embryophyta</taxon>
        <taxon>Tracheophyta</taxon>
        <taxon>Spermatophyta</taxon>
        <taxon>Magnoliopsida</taxon>
        <taxon>eudicotyledons</taxon>
        <taxon>Gunneridae</taxon>
        <taxon>Pentapetalae</taxon>
        <taxon>rosids</taxon>
        <taxon>malvids</taxon>
        <taxon>Malvales</taxon>
        <taxon>Malvaceae</taxon>
        <taxon>Malvoideae</taxon>
        <taxon>Hibiscus</taxon>
    </lineage>
</organism>
<protein>
    <submittedName>
        <fullName evidence="1">Uncharacterized protein</fullName>
    </submittedName>
</protein>